<dbReference type="UniPathway" id="UPA00378"/>
<dbReference type="GO" id="GO:0035251">
    <property type="term" value="F:UDP-glucosyltransferase activity"/>
    <property type="evidence" value="ECO:0007669"/>
    <property type="project" value="TreeGrafter"/>
</dbReference>
<keyword evidence="2" id="KW-0808">Transferase</keyword>
<gene>
    <name evidence="6" type="primary">POGLUT1</name>
</gene>
<dbReference type="GO" id="GO:0012505">
    <property type="term" value="C:endomembrane system"/>
    <property type="evidence" value="ECO:0007669"/>
    <property type="project" value="TreeGrafter"/>
</dbReference>
<dbReference type="GeneID" id="112413462"/>
<dbReference type="RefSeq" id="XP_024621321.1">
    <property type="nucleotide sequence ID" value="XM_024765553.1"/>
</dbReference>
<dbReference type="InterPro" id="IPR051091">
    <property type="entry name" value="O-Glucosyltr/Glycosyltrsf_90"/>
</dbReference>
<name>A0A341D2U5_NEOAA</name>
<keyword evidence="5" id="KW-1185">Reference proteome</keyword>
<dbReference type="Proteomes" id="UP000252040">
    <property type="component" value="Unplaced"/>
</dbReference>
<feature type="chain" id="PRO_5016417267" evidence="3">
    <location>
        <begin position="24"/>
        <end position="345"/>
    </location>
</feature>
<dbReference type="GO" id="GO:0045747">
    <property type="term" value="P:positive regulation of Notch signaling pathway"/>
    <property type="evidence" value="ECO:0007669"/>
    <property type="project" value="TreeGrafter"/>
</dbReference>
<organism evidence="5 6">
    <name type="scientific">Neophocaena asiaeorientalis asiaeorientalis</name>
    <name type="common">Yangtze finless porpoise</name>
    <name type="synonym">Neophocaena phocaenoides subsp. asiaeorientalis</name>
    <dbReference type="NCBI Taxonomy" id="1706337"/>
    <lineage>
        <taxon>Eukaryota</taxon>
        <taxon>Metazoa</taxon>
        <taxon>Chordata</taxon>
        <taxon>Craniata</taxon>
        <taxon>Vertebrata</taxon>
        <taxon>Euteleostomi</taxon>
        <taxon>Mammalia</taxon>
        <taxon>Eutheria</taxon>
        <taxon>Laurasiatheria</taxon>
        <taxon>Artiodactyla</taxon>
        <taxon>Whippomorpha</taxon>
        <taxon>Cetacea</taxon>
        <taxon>Odontoceti</taxon>
        <taxon>Phocoenidae</taxon>
        <taxon>Neophocaena</taxon>
    </lineage>
</organism>
<proteinExistence type="inferred from homology"/>
<reference evidence="6" key="1">
    <citation type="submission" date="2025-08" db="UniProtKB">
        <authorList>
            <consortium name="RefSeq"/>
        </authorList>
    </citation>
    <scope>IDENTIFICATION</scope>
    <source>
        <tissue evidence="6">Meat</tissue>
    </source>
</reference>
<evidence type="ECO:0000256" key="1">
    <source>
        <dbReference type="ARBA" id="ARBA00010118"/>
    </source>
</evidence>
<keyword evidence="3" id="KW-0732">Signal</keyword>
<dbReference type="SMART" id="SM00672">
    <property type="entry name" value="CAP10"/>
    <property type="match status" value="1"/>
</dbReference>
<feature type="signal peptide" evidence="3">
    <location>
        <begin position="1"/>
        <end position="23"/>
    </location>
</feature>
<sequence length="345" mass="40298">MERWVRSQLRLWLLLLLLHPVPGCQKESGSKWKVFIDQINRALEIYEPCSSQNCSCYHGVIEEDLTAFRGGISRKMMAEVVRRKLGTHYQIIKNRLYRENDCMFPSRHQSTMISCILLGHFGKEDPLFGQYILPVLDGGTSSEKTWSAAQWPWKKKNSTAYFRGSRTSPERDPLILLSRKSPKLVDAEYTKNQAWKSMKDTLGKPAAKDVHLVDHCKYKYLFNFRGVAASFRLKHLFLCGSLVFHVGDEWLEFFYPQLKPWVHYIPVKTDLSNVQELLQFVKANDDVAQEIAERGSQFILNHLQMDDITCYWENLLTEYSKFLSYNVTRRKGYDQIIPKILKTEL</sequence>
<dbReference type="Pfam" id="PF05686">
    <property type="entry name" value="Glyco_transf_90"/>
    <property type="match status" value="2"/>
</dbReference>
<dbReference type="InterPro" id="IPR006598">
    <property type="entry name" value="CAP10"/>
</dbReference>
<dbReference type="AlphaFoldDB" id="A0A341D2U5"/>
<protein>
    <submittedName>
        <fullName evidence="6">Protein O-glucosyltransferase 1 isoform X2</fullName>
    </submittedName>
</protein>
<dbReference type="CTD" id="56983"/>
<feature type="domain" description="Glycosyl transferase CAP10" evidence="4">
    <location>
        <begin position="76"/>
        <end position="326"/>
    </location>
</feature>
<evidence type="ECO:0000313" key="6">
    <source>
        <dbReference type="RefSeq" id="XP_024621321.1"/>
    </source>
</evidence>
<dbReference type="GO" id="GO:0035252">
    <property type="term" value="F:UDP-xylosyltransferase activity"/>
    <property type="evidence" value="ECO:0007669"/>
    <property type="project" value="TreeGrafter"/>
</dbReference>
<comment type="similarity">
    <text evidence="1">Belongs to the glycosyltransferase 90 family.</text>
</comment>
<evidence type="ECO:0000259" key="4">
    <source>
        <dbReference type="SMART" id="SM00672"/>
    </source>
</evidence>
<dbReference type="PANTHER" id="PTHR12203">
    <property type="entry name" value="KDEL LYS-ASP-GLU-LEU CONTAINING - RELATED"/>
    <property type="match status" value="1"/>
</dbReference>
<accession>A0A341D2U5</accession>
<evidence type="ECO:0000256" key="2">
    <source>
        <dbReference type="ARBA" id="ARBA00022679"/>
    </source>
</evidence>
<evidence type="ECO:0000256" key="3">
    <source>
        <dbReference type="SAM" id="SignalP"/>
    </source>
</evidence>
<dbReference type="PANTHER" id="PTHR12203:SF35">
    <property type="entry name" value="PROTEIN O-GLUCOSYLTRANSFERASE 1"/>
    <property type="match status" value="1"/>
</dbReference>
<dbReference type="GO" id="GO:0006493">
    <property type="term" value="P:protein O-linked glycosylation"/>
    <property type="evidence" value="ECO:0007669"/>
    <property type="project" value="TreeGrafter"/>
</dbReference>
<evidence type="ECO:0000313" key="5">
    <source>
        <dbReference type="Proteomes" id="UP000252040"/>
    </source>
</evidence>